<evidence type="ECO:0008006" key="3">
    <source>
        <dbReference type="Google" id="ProtNLM"/>
    </source>
</evidence>
<protein>
    <recommendedName>
        <fullName evidence="3">DUF3081 domain-containing protein</fullName>
    </recommendedName>
</protein>
<evidence type="ECO:0000313" key="1">
    <source>
        <dbReference type="EMBL" id="MCQ9304967.1"/>
    </source>
</evidence>
<organism evidence="1 2">
    <name type="scientific">Mammaliicoccus sciuri</name>
    <name type="common">Staphylococcus sciuri</name>
    <dbReference type="NCBI Taxonomy" id="1296"/>
    <lineage>
        <taxon>Bacteria</taxon>
        <taxon>Bacillati</taxon>
        <taxon>Bacillota</taxon>
        <taxon>Bacilli</taxon>
        <taxon>Bacillales</taxon>
        <taxon>Staphylococcaceae</taxon>
        <taxon>Mammaliicoccus</taxon>
    </lineage>
</organism>
<proteinExistence type="predicted"/>
<accession>A0AAW5LRZ3</accession>
<dbReference type="RefSeq" id="WP_257099618.1">
    <property type="nucleotide sequence ID" value="NZ_JANILD010000010.1"/>
</dbReference>
<dbReference type="EMBL" id="JANILD010000010">
    <property type="protein sequence ID" value="MCQ9304967.1"/>
    <property type="molecule type" value="Genomic_DNA"/>
</dbReference>
<reference evidence="1" key="1">
    <citation type="submission" date="2022-07" db="EMBL/GenBank/DDBJ databases">
        <title>Bacterial species isolated from the porcine tonsil microbiota.</title>
        <authorList>
            <person name="Oliveira I.M.F."/>
        </authorList>
    </citation>
    <scope>NUCLEOTIDE SEQUENCE</scope>
    <source>
        <strain evidence="1">8QC2O2</strain>
    </source>
</reference>
<name>A0AAW5LRZ3_MAMSC</name>
<comment type="caution">
    <text evidence="1">The sequence shown here is derived from an EMBL/GenBank/DDBJ whole genome shotgun (WGS) entry which is preliminary data.</text>
</comment>
<dbReference type="Proteomes" id="UP001204068">
    <property type="component" value="Unassembled WGS sequence"/>
</dbReference>
<dbReference type="AlphaFoldDB" id="A0AAW5LRZ3"/>
<sequence>MDKTRLVNLANDLMIKQIYSGLECSIGTWLFDDGTFSIQLTHLDDRYEYNNETLRIYEWQSDEQILSTFEQMKDVIAGERLITNE</sequence>
<evidence type="ECO:0000313" key="2">
    <source>
        <dbReference type="Proteomes" id="UP001204068"/>
    </source>
</evidence>
<gene>
    <name evidence="1" type="ORF">NQ032_15260</name>
</gene>